<keyword evidence="8" id="KW-1185">Reference proteome</keyword>
<keyword evidence="3" id="KW-0804">Transcription</keyword>
<evidence type="ECO:0000256" key="1">
    <source>
        <dbReference type="ARBA" id="ARBA00023015"/>
    </source>
</evidence>
<dbReference type="GO" id="GO:0003700">
    <property type="term" value="F:DNA-binding transcription factor activity"/>
    <property type="evidence" value="ECO:0007669"/>
    <property type="project" value="TreeGrafter"/>
</dbReference>
<comment type="caution">
    <text evidence="7">The sequence shown here is derived from an EMBL/GenBank/DDBJ whole genome shotgun (WGS) entry which is preliminary data.</text>
</comment>
<dbReference type="PRINTS" id="PR00455">
    <property type="entry name" value="HTHTETR"/>
</dbReference>
<dbReference type="InterPro" id="IPR009057">
    <property type="entry name" value="Homeodomain-like_sf"/>
</dbReference>
<organism evidence="7 8">
    <name type="scientific">Phytohabitans rumicis</name>
    <dbReference type="NCBI Taxonomy" id="1076125"/>
    <lineage>
        <taxon>Bacteria</taxon>
        <taxon>Bacillati</taxon>
        <taxon>Actinomycetota</taxon>
        <taxon>Actinomycetes</taxon>
        <taxon>Micromonosporales</taxon>
        <taxon>Micromonosporaceae</taxon>
    </lineage>
</organism>
<reference evidence="7 8" key="1">
    <citation type="submission" date="2020-03" db="EMBL/GenBank/DDBJ databases">
        <title>Whole genome shotgun sequence of Phytohabitans rumicis NBRC 108638.</title>
        <authorList>
            <person name="Komaki H."/>
            <person name="Tamura T."/>
        </authorList>
    </citation>
    <scope>NUCLEOTIDE SEQUENCE [LARGE SCALE GENOMIC DNA]</scope>
    <source>
        <strain evidence="7 8">NBRC 108638</strain>
    </source>
</reference>
<dbReference type="Gene3D" id="1.10.357.10">
    <property type="entry name" value="Tetracycline Repressor, domain 2"/>
    <property type="match status" value="1"/>
</dbReference>
<reference evidence="7 8" key="2">
    <citation type="submission" date="2020-03" db="EMBL/GenBank/DDBJ databases">
        <authorList>
            <person name="Ichikawa N."/>
            <person name="Kimura A."/>
            <person name="Kitahashi Y."/>
            <person name="Uohara A."/>
        </authorList>
    </citation>
    <scope>NUCLEOTIDE SEQUENCE [LARGE SCALE GENOMIC DNA]</scope>
    <source>
        <strain evidence="7 8">NBRC 108638</strain>
    </source>
</reference>
<gene>
    <name evidence="7" type="ORF">Prum_000950</name>
</gene>
<evidence type="ECO:0000256" key="2">
    <source>
        <dbReference type="ARBA" id="ARBA00023125"/>
    </source>
</evidence>
<accession>A0A6V8KMS4</accession>
<dbReference type="Proteomes" id="UP000482960">
    <property type="component" value="Unassembled WGS sequence"/>
</dbReference>
<evidence type="ECO:0000256" key="4">
    <source>
        <dbReference type="PROSITE-ProRule" id="PRU00335"/>
    </source>
</evidence>
<dbReference type="SUPFAM" id="SSF46689">
    <property type="entry name" value="Homeodomain-like"/>
    <property type="match status" value="1"/>
</dbReference>
<dbReference type="AlphaFoldDB" id="A0A6V8KMS4"/>
<name>A0A6V8KMS4_9ACTN</name>
<proteinExistence type="predicted"/>
<dbReference type="PANTHER" id="PTHR30055">
    <property type="entry name" value="HTH-TYPE TRANSCRIPTIONAL REGULATOR RUTR"/>
    <property type="match status" value="1"/>
</dbReference>
<dbReference type="PROSITE" id="PS01081">
    <property type="entry name" value="HTH_TETR_1"/>
    <property type="match status" value="1"/>
</dbReference>
<feature type="compositionally biased region" description="Low complexity" evidence="5">
    <location>
        <begin position="85"/>
        <end position="105"/>
    </location>
</feature>
<evidence type="ECO:0000256" key="5">
    <source>
        <dbReference type="SAM" id="MobiDB-lite"/>
    </source>
</evidence>
<keyword evidence="1" id="KW-0805">Transcription regulation</keyword>
<dbReference type="GO" id="GO:0000976">
    <property type="term" value="F:transcription cis-regulatory region binding"/>
    <property type="evidence" value="ECO:0007669"/>
    <property type="project" value="TreeGrafter"/>
</dbReference>
<dbReference type="PANTHER" id="PTHR30055:SF238">
    <property type="entry name" value="MYCOFACTOCIN BIOSYNTHESIS TRANSCRIPTIONAL REGULATOR MFTR-RELATED"/>
    <property type="match status" value="1"/>
</dbReference>
<feature type="domain" description="HTH tetR-type" evidence="6">
    <location>
        <begin position="5"/>
        <end position="65"/>
    </location>
</feature>
<evidence type="ECO:0000259" key="6">
    <source>
        <dbReference type="PROSITE" id="PS50977"/>
    </source>
</evidence>
<evidence type="ECO:0000313" key="8">
    <source>
        <dbReference type="Proteomes" id="UP000482960"/>
    </source>
</evidence>
<dbReference type="RefSeq" id="WP_246277550.1">
    <property type="nucleotide sequence ID" value="NZ_BLPG01000001.1"/>
</dbReference>
<dbReference type="EMBL" id="BLPG01000001">
    <property type="protein sequence ID" value="GFJ86453.1"/>
    <property type="molecule type" value="Genomic_DNA"/>
</dbReference>
<dbReference type="InterPro" id="IPR023772">
    <property type="entry name" value="DNA-bd_HTH_TetR-type_CS"/>
</dbReference>
<feature type="region of interest" description="Disordered" evidence="5">
    <location>
        <begin position="74"/>
        <end position="105"/>
    </location>
</feature>
<evidence type="ECO:0000313" key="7">
    <source>
        <dbReference type="EMBL" id="GFJ86453.1"/>
    </source>
</evidence>
<feature type="DNA-binding region" description="H-T-H motif" evidence="4">
    <location>
        <begin position="28"/>
        <end position="47"/>
    </location>
</feature>
<keyword evidence="2 4" id="KW-0238">DNA-binding</keyword>
<protein>
    <recommendedName>
        <fullName evidence="6">HTH tetR-type domain-containing protein</fullName>
    </recommendedName>
</protein>
<dbReference type="InterPro" id="IPR001647">
    <property type="entry name" value="HTH_TetR"/>
</dbReference>
<evidence type="ECO:0000256" key="3">
    <source>
        <dbReference type="ARBA" id="ARBA00023163"/>
    </source>
</evidence>
<dbReference type="PROSITE" id="PS50977">
    <property type="entry name" value="HTH_TETR_2"/>
    <property type="match status" value="1"/>
</dbReference>
<dbReference type="Pfam" id="PF00440">
    <property type="entry name" value="TetR_N"/>
    <property type="match status" value="1"/>
</dbReference>
<dbReference type="InterPro" id="IPR050109">
    <property type="entry name" value="HTH-type_TetR-like_transc_reg"/>
</dbReference>
<sequence length="105" mass="11606">MTGKPRVREDLTAAAIALFLKRGYDETTVDEIAEAAGVARRTFFRYFRTKEDAVFPDHDDCLARVEAVLNVAAPARRPSRRSARPRISSSPCSPTIPRRPSSGTS</sequence>